<keyword evidence="2" id="KW-0479">Metal-binding</keyword>
<evidence type="ECO:0000259" key="3">
    <source>
        <dbReference type="Pfam" id="PF13359"/>
    </source>
</evidence>
<dbReference type="Pfam" id="PF13359">
    <property type="entry name" value="DDE_Tnp_4"/>
    <property type="match status" value="1"/>
</dbReference>
<evidence type="ECO:0000313" key="4">
    <source>
        <dbReference type="EMBL" id="CAF0902817.1"/>
    </source>
</evidence>
<dbReference type="EMBL" id="CAJOBA010003483">
    <property type="protein sequence ID" value="CAF3683239.1"/>
    <property type="molecule type" value="Genomic_DNA"/>
</dbReference>
<name>A0A8S2HVW4_9BILA</name>
<dbReference type="InterPro" id="IPR027806">
    <property type="entry name" value="HARBI1_dom"/>
</dbReference>
<gene>
    <name evidence="4" type="ORF">OVA965_LOCUS9710</name>
    <name evidence="5" type="ORF">TMI583_LOCUS9707</name>
</gene>
<evidence type="ECO:0000313" key="5">
    <source>
        <dbReference type="EMBL" id="CAF3683239.1"/>
    </source>
</evidence>
<comment type="caution">
    <text evidence="5">The sequence shown here is derived from an EMBL/GenBank/DDBJ whole genome shotgun (WGS) entry which is preliminary data.</text>
</comment>
<comment type="cofactor">
    <cofactor evidence="1">
        <name>a divalent metal cation</name>
        <dbReference type="ChEBI" id="CHEBI:60240"/>
    </cofactor>
</comment>
<reference evidence="5" key="1">
    <citation type="submission" date="2021-02" db="EMBL/GenBank/DDBJ databases">
        <authorList>
            <person name="Nowell W R."/>
        </authorList>
    </citation>
    <scope>NUCLEOTIDE SEQUENCE</scope>
</reference>
<proteinExistence type="predicted"/>
<dbReference type="EMBL" id="CAJNOK010003481">
    <property type="protein sequence ID" value="CAF0902817.1"/>
    <property type="molecule type" value="Genomic_DNA"/>
</dbReference>
<evidence type="ECO:0000256" key="1">
    <source>
        <dbReference type="ARBA" id="ARBA00001968"/>
    </source>
</evidence>
<accession>A0A8S2HVW4</accession>
<dbReference type="AlphaFoldDB" id="A0A8S2HVW4"/>
<dbReference type="Proteomes" id="UP000682733">
    <property type="component" value="Unassembled WGS sequence"/>
</dbReference>
<organism evidence="5 6">
    <name type="scientific">Didymodactylos carnosus</name>
    <dbReference type="NCBI Taxonomy" id="1234261"/>
    <lineage>
        <taxon>Eukaryota</taxon>
        <taxon>Metazoa</taxon>
        <taxon>Spiralia</taxon>
        <taxon>Gnathifera</taxon>
        <taxon>Rotifera</taxon>
        <taxon>Eurotatoria</taxon>
        <taxon>Bdelloidea</taxon>
        <taxon>Philodinida</taxon>
        <taxon>Philodinidae</taxon>
        <taxon>Didymodactylos</taxon>
    </lineage>
</organism>
<dbReference type="Proteomes" id="UP000677228">
    <property type="component" value="Unassembled WGS sequence"/>
</dbReference>
<evidence type="ECO:0000256" key="2">
    <source>
        <dbReference type="ARBA" id="ARBA00022723"/>
    </source>
</evidence>
<protein>
    <recommendedName>
        <fullName evidence="3">DDE Tnp4 domain-containing protein</fullName>
    </recommendedName>
</protein>
<evidence type="ECO:0000313" key="6">
    <source>
        <dbReference type="Proteomes" id="UP000682733"/>
    </source>
</evidence>
<dbReference type="GO" id="GO:0046872">
    <property type="term" value="F:metal ion binding"/>
    <property type="evidence" value="ECO:0007669"/>
    <property type="project" value="UniProtKB-KW"/>
</dbReference>
<feature type="domain" description="DDE Tnp4" evidence="3">
    <location>
        <begin position="18"/>
        <end position="172"/>
    </location>
</feature>
<sequence>MRNLVVFHPILGRYVGSIDGTRHRINRPQRHQRVYYSGKNKTHCLASIYIISTNRRLIFFKSCFLGSVHDSRMLISCAIDPNQPCSIPPHTKILADKGFANGGILLTPVRRNELRHFPQASKELFNYHLSSKRIFIEHITKEMKVFDIVHVVYKHSHALWQAVSLCTAYLANATRKSGIQSVGTNLIEVAHRVEKLKKYGTITAKFYSLEVVRALLVNRKFIYESTNVSVYEDVTKRDSDILYLLRRNLPPERKKDVFTRGGRVIIKNDAGKLVYMRDKHQANQVLVEYQTNSSQQSQIESLNSLNVPLNSNETS</sequence>